<dbReference type="RefSeq" id="WP_309047607.1">
    <property type="nucleotide sequence ID" value="NZ_JAVIGA010000012.1"/>
</dbReference>
<sequence length="106" mass="12302">MQLVTIRNVLLHPEKNPEGWFYLPSEKEAWSLDTSGVFSLDSYDYPADSEEYVPKQAKEDGWIEILDNGAIEEVVDNAHDQLGKVSDEELFKAFLFYYENDAFIEF</sequence>
<dbReference type="EMBL" id="JAVIGA010000012">
    <property type="protein sequence ID" value="MDQ9127423.1"/>
    <property type="molecule type" value="Genomic_DNA"/>
</dbReference>
<protein>
    <recommendedName>
        <fullName evidence="1">DUF7716 domain-containing protein</fullName>
    </recommendedName>
</protein>
<evidence type="ECO:0000313" key="2">
    <source>
        <dbReference type="EMBL" id="MDQ9127423.1"/>
    </source>
</evidence>
<evidence type="ECO:0000259" key="1">
    <source>
        <dbReference type="Pfam" id="PF24832"/>
    </source>
</evidence>
<reference evidence="2" key="1">
    <citation type="submission" date="2023-08" db="EMBL/GenBank/DDBJ databases">
        <title>The Comparative Genomic Analysis of Yersiniaceae from Polar Regions.</title>
        <authorList>
            <person name="Goncharov A."/>
            <person name="Aslanov B."/>
            <person name="Kolodzhieva V."/>
            <person name="Azarov D."/>
            <person name="Mochov A."/>
            <person name="Lebedeva E."/>
        </authorList>
    </citation>
    <scope>NUCLEOTIDE SEQUENCE</scope>
    <source>
        <strain evidence="2">Vf</strain>
    </source>
</reference>
<proteinExistence type="predicted"/>
<dbReference type="AlphaFoldDB" id="A0AAJ1YC73"/>
<name>A0AAJ1YC73_SERFO</name>
<feature type="domain" description="DUF7716" evidence="1">
    <location>
        <begin position="3"/>
        <end position="106"/>
    </location>
</feature>
<dbReference type="Pfam" id="PF24832">
    <property type="entry name" value="DUF7716"/>
    <property type="match status" value="1"/>
</dbReference>
<comment type="caution">
    <text evidence="2">The sequence shown here is derived from an EMBL/GenBank/DDBJ whole genome shotgun (WGS) entry which is preliminary data.</text>
</comment>
<gene>
    <name evidence="2" type="ORF">RDT67_13390</name>
</gene>
<dbReference type="Proteomes" id="UP001224622">
    <property type="component" value="Unassembled WGS sequence"/>
</dbReference>
<dbReference type="InterPro" id="IPR056133">
    <property type="entry name" value="DUF7716"/>
</dbReference>
<accession>A0AAJ1YC73</accession>
<organism evidence="2 3">
    <name type="scientific">Serratia fonticola</name>
    <dbReference type="NCBI Taxonomy" id="47917"/>
    <lineage>
        <taxon>Bacteria</taxon>
        <taxon>Pseudomonadati</taxon>
        <taxon>Pseudomonadota</taxon>
        <taxon>Gammaproteobacteria</taxon>
        <taxon>Enterobacterales</taxon>
        <taxon>Yersiniaceae</taxon>
        <taxon>Serratia</taxon>
    </lineage>
</organism>
<evidence type="ECO:0000313" key="3">
    <source>
        <dbReference type="Proteomes" id="UP001224622"/>
    </source>
</evidence>